<protein>
    <recommendedName>
        <fullName evidence="2">Transcriptional regulator</fullName>
    </recommendedName>
</protein>
<dbReference type="InterPro" id="IPR006523">
    <property type="entry name" value="RinA"/>
</dbReference>
<evidence type="ECO:0000313" key="1">
    <source>
        <dbReference type="EMBL" id="ASN70567.1"/>
    </source>
</evidence>
<gene>
    <name evidence="1" type="ORF">10S1_64</name>
</gene>
<organism evidence="1">
    <name type="scientific">uncultured Caudovirales phage</name>
    <dbReference type="NCBI Taxonomy" id="2100421"/>
    <lineage>
        <taxon>Viruses</taxon>
        <taxon>Duplodnaviria</taxon>
        <taxon>Heunggongvirae</taxon>
        <taxon>Uroviricota</taxon>
        <taxon>Caudoviricetes</taxon>
        <taxon>Peduoviridae</taxon>
        <taxon>Maltschvirus</taxon>
        <taxon>Maltschvirus maltsch</taxon>
    </lineage>
</organism>
<proteinExistence type="predicted"/>
<sequence>MNLGKEDLPKLEQLWIKYDEMKGQLAYRRYEVLYQPQDTNIGGGKSNIVSSPVENEVIALHKDKTYRNLSESITAIDDVYRNATPEQKAVIDYRYWDKDELVYEWEDIAHELTKQRTDDKIISRYAVIRIRNKVMQETAKRIGWINF</sequence>
<name>A0A2H4JB67_9CAUD</name>
<dbReference type="NCBIfam" id="TIGR01636">
    <property type="entry name" value="phage_rinA"/>
    <property type="match status" value="1"/>
</dbReference>
<evidence type="ECO:0008006" key="2">
    <source>
        <dbReference type="Google" id="ProtNLM"/>
    </source>
</evidence>
<dbReference type="EMBL" id="MF417908">
    <property type="protein sequence ID" value="ASN70567.1"/>
    <property type="molecule type" value="Genomic_DNA"/>
</dbReference>
<reference evidence="1" key="1">
    <citation type="submission" date="2017-06" db="EMBL/GenBank/DDBJ databases">
        <title>Novel phages from South African skin metaviromes.</title>
        <authorList>
            <person name="van Zyl L.J."/>
            <person name="Abrahams Y."/>
            <person name="Stander E.A."/>
            <person name="Kirby B.M."/>
            <person name="Clavaud C."/>
            <person name="Farcet C."/>
            <person name="Breton L."/>
            <person name="Trindade M.I."/>
        </authorList>
    </citation>
    <scope>NUCLEOTIDE SEQUENCE</scope>
</reference>
<accession>A0A2H4JB67</accession>